<evidence type="ECO:0000256" key="6">
    <source>
        <dbReference type="ARBA" id="ARBA00022989"/>
    </source>
</evidence>
<dbReference type="PANTHER" id="PTHR12129:SF17">
    <property type="entry name" value="HEPARAN SULFATE 2-O-SULFOTRANSFERASE 1"/>
    <property type="match status" value="1"/>
</dbReference>
<gene>
    <name evidence="17" type="primary">HS2ST1</name>
</gene>
<evidence type="ECO:0000256" key="13">
    <source>
        <dbReference type="ARBA" id="ARBA00093643"/>
    </source>
</evidence>
<evidence type="ECO:0000256" key="8">
    <source>
        <dbReference type="ARBA" id="ARBA00023054"/>
    </source>
</evidence>
<sequence>MGLLRIMLPPKLQLLAVMVFGVSVLFLENQIQKLEESRGKLERAIAKHEVREIEQRHTVDGSRSELIPDEDDDVVIIYNRVPKTASTSFTNIAYDLCAKNKYHVLHINTSKNNPVMSLQDQQIMMATDSPRLMTVMEPAHSCWTLRTTLNEVRFVKNITSWKEMKPGFYHGHISFLDFAKFGVKKKPIYINVIRDPIERLVSYYYFLRFGDDYRPGLRRRKQGDKKTFDECVAAGGSDCAPEKLWLQIPFFCGHSSECWNVGSRWALEQAKYNLINEYFLVGVTEELEDFIMLLEAALPRFFRGATELYRTGKKSHLRKTTEKKLPTKETIAKLQQSEIWKMENEFYEFALEQFQFVRAHAVREKDGELYILAQNFFYEKIYPKSN</sequence>
<evidence type="ECO:0000256" key="5">
    <source>
        <dbReference type="ARBA" id="ARBA00022968"/>
    </source>
</evidence>
<comment type="subcellular location">
    <subcellularLocation>
        <location evidence="1">Golgi apparatus membrane</location>
        <topology evidence="1">Single-pass type II membrane protein</topology>
    </subcellularLocation>
</comment>
<evidence type="ECO:0000256" key="1">
    <source>
        <dbReference type="ARBA" id="ARBA00004323"/>
    </source>
</evidence>
<organism evidence="17 18">
    <name type="scientific">Naja naja</name>
    <name type="common">Indian cobra</name>
    <dbReference type="NCBI Taxonomy" id="35670"/>
    <lineage>
        <taxon>Eukaryota</taxon>
        <taxon>Metazoa</taxon>
        <taxon>Chordata</taxon>
        <taxon>Craniata</taxon>
        <taxon>Vertebrata</taxon>
        <taxon>Euteleostomi</taxon>
        <taxon>Lepidosauria</taxon>
        <taxon>Squamata</taxon>
        <taxon>Bifurcata</taxon>
        <taxon>Unidentata</taxon>
        <taxon>Episquamata</taxon>
        <taxon>Toxicofera</taxon>
        <taxon>Serpentes</taxon>
        <taxon>Colubroidea</taxon>
        <taxon>Elapidae</taxon>
        <taxon>Elapinae</taxon>
        <taxon>Naja</taxon>
    </lineage>
</organism>
<dbReference type="InterPro" id="IPR027417">
    <property type="entry name" value="P-loop_NTPase"/>
</dbReference>
<dbReference type="GO" id="GO:0000139">
    <property type="term" value="C:Golgi membrane"/>
    <property type="evidence" value="ECO:0007669"/>
    <property type="project" value="UniProtKB-SubCell"/>
</dbReference>
<dbReference type="GO" id="GO:0015012">
    <property type="term" value="P:heparan sulfate proteoglycan biosynthetic process"/>
    <property type="evidence" value="ECO:0007669"/>
    <property type="project" value="Ensembl"/>
</dbReference>
<dbReference type="InterPro" id="IPR005331">
    <property type="entry name" value="Sulfotransferase"/>
</dbReference>
<keyword evidence="8 16" id="KW-0175">Coiled coil</keyword>
<keyword evidence="5" id="KW-0735">Signal-anchor</keyword>
<evidence type="ECO:0000256" key="7">
    <source>
        <dbReference type="ARBA" id="ARBA00023034"/>
    </source>
</evidence>
<dbReference type="GO" id="GO:0030202">
    <property type="term" value="P:heparin proteoglycan metabolic process"/>
    <property type="evidence" value="ECO:0007669"/>
    <property type="project" value="Ensembl"/>
</dbReference>
<evidence type="ECO:0000256" key="15">
    <source>
        <dbReference type="ARBA" id="ARBA00093675"/>
    </source>
</evidence>
<keyword evidence="9" id="KW-0472">Membrane</keyword>
<dbReference type="Proteomes" id="UP000694559">
    <property type="component" value="Unplaced"/>
</dbReference>
<evidence type="ECO:0000256" key="11">
    <source>
        <dbReference type="ARBA" id="ARBA00023180"/>
    </source>
</evidence>
<dbReference type="PANTHER" id="PTHR12129">
    <property type="entry name" value="HEPARAN SULFATE 2-O-SULFOTRANSFERASE"/>
    <property type="match status" value="1"/>
</dbReference>
<dbReference type="OrthoDB" id="10019582at2759"/>
<evidence type="ECO:0000256" key="9">
    <source>
        <dbReference type="ARBA" id="ARBA00023136"/>
    </source>
</evidence>
<comment type="similarity">
    <text evidence="2">Belongs to the sulfotransferase 3 family.</text>
</comment>
<dbReference type="FunFam" id="3.40.50.300:FF:000534">
    <property type="entry name" value="Heparan sulfate 2-O-sulfotransferase 1"/>
    <property type="match status" value="1"/>
</dbReference>
<dbReference type="GO" id="GO:0010467">
    <property type="term" value="P:gene expression"/>
    <property type="evidence" value="ECO:0007669"/>
    <property type="project" value="Ensembl"/>
</dbReference>
<proteinExistence type="inferred from homology"/>
<dbReference type="OMA" id="PNQIQFV"/>
<protein>
    <recommendedName>
        <fullName evidence="12">Heparan sulfate 2-O-sulfotransferase 1</fullName>
    </recommendedName>
    <alternativeName>
        <fullName evidence="15">2-O-sulfotransferase</fullName>
    </alternativeName>
    <alternativeName>
        <fullName evidence="14">HS 2-O-sulfotransferase</fullName>
    </alternativeName>
    <alternativeName>
        <fullName evidence="13">Heparan sulfate 2-sulfotransferase</fullName>
    </alternativeName>
</protein>
<keyword evidence="11" id="KW-0325">Glycoprotein</keyword>
<accession>A0A8C6VIB2</accession>
<dbReference type="InterPro" id="IPR007734">
    <property type="entry name" value="Heparan_SO4_2-O-STrfase"/>
</dbReference>
<dbReference type="SUPFAM" id="SSF52540">
    <property type="entry name" value="P-loop containing nucleoside triphosphate hydrolases"/>
    <property type="match status" value="1"/>
</dbReference>
<dbReference type="GO" id="GO:0060676">
    <property type="term" value="P:ureteric bud formation"/>
    <property type="evidence" value="ECO:0007669"/>
    <property type="project" value="Ensembl"/>
</dbReference>
<reference evidence="17" key="2">
    <citation type="submission" date="2025-09" db="UniProtKB">
        <authorList>
            <consortium name="Ensembl"/>
        </authorList>
    </citation>
    <scope>IDENTIFICATION</scope>
</reference>
<evidence type="ECO:0000256" key="2">
    <source>
        <dbReference type="ARBA" id="ARBA00010569"/>
    </source>
</evidence>
<keyword evidence="7" id="KW-0333">Golgi apparatus</keyword>
<keyword evidence="10" id="KW-1015">Disulfide bond</keyword>
<evidence type="ECO:0000256" key="3">
    <source>
        <dbReference type="ARBA" id="ARBA00022679"/>
    </source>
</evidence>
<evidence type="ECO:0000256" key="10">
    <source>
        <dbReference type="ARBA" id="ARBA00023157"/>
    </source>
</evidence>
<evidence type="ECO:0000256" key="14">
    <source>
        <dbReference type="ARBA" id="ARBA00093670"/>
    </source>
</evidence>
<evidence type="ECO:0000256" key="4">
    <source>
        <dbReference type="ARBA" id="ARBA00022692"/>
    </source>
</evidence>
<dbReference type="GO" id="GO:0004394">
    <property type="term" value="F:heparan sulfate 2-sulfotransferase activity"/>
    <property type="evidence" value="ECO:0007669"/>
    <property type="project" value="Ensembl"/>
</dbReference>
<evidence type="ECO:0000313" key="17">
    <source>
        <dbReference type="Ensembl" id="ENSNNAP00000003462.1"/>
    </source>
</evidence>
<dbReference type="Pfam" id="PF03567">
    <property type="entry name" value="Sulfotransfer_2"/>
    <property type="match status" value="1"/>
</dbReference>
<dbReference type="Gene3D" id="3.40.50.300">
    <property type="entry name" value="P-loop containing nucleotide triphosphate hydrolases"/>
    <property type="match status" value="1"/>
</dbReference>
<evidence type="ECO:0000256" key="16">
    <source>
        <dbReference type="SAM" id="Coils"/>
    </source>
</evidence>
<keyword evidence="4" id="KW-0812">Transmembrane</keyword>
<keyword evidence="3" id="KW-0808">Transferase</keyword>
<dbReference type="GeneTree" id="ENSGT00530000063408"/>
<name>A0A8C6VIB2_NAJNA</name>
<dbReference type="AlphaFoldDB" id="A0A8C6VIB2"/>
<evidence type="ECO:0000313" key="18">
    <source>
        <dbReference type="Proteomes" id="UP000694559"/>
    </source>
</evidence>
<keyword evidence="18" id="KW-1185">Reference proteome</keyword>
<evidence type="ECO:0000256" key="12">
    <source>
        <dbReference type="ARBA" id="ARBA00039773"/>
    </source>
</evidence>
<keyword evidence="6" id="KW-1133">Transmembrane helix</keyword>
<dbReference type="Ensembl" id="ENSNNAT00000003625.1">
    <property type="protein sequence ID" value="ENSNNAP00000003462.1"/>
    <property type="gene ID" value="ENSNNAG00000002365.1"/>
</dbReference>
<reference evidence="17" key="1">
    <citation type="submission" date="2025-08" db="UniProtKB">
        <authorList>
            <consortium name="Ensembl"/>
        </authorList>
    </citation>
    <scope>IDENTIFICATION</scope>
</reference>
<feature type="coiled-coil region" evidence="16">
    <location>
        <begin position="24"/>
        <end position="51"/>
    </location>
</feature>